<keyword evidence="4" id="KW-1185">Reference proteome</keyword>
<dbReference type="RefSeq" id="WP_133771077.1">
    <property type="nucleotide sequence ID" value="NZ_SNZR01000013.1"/>
</dbReference>
<evidence type="ECO:0000313" key="4">
    <source>
        <dbReference type="Proteomes" id="UP000295122"/>
    </source>
</evidence>
<protein>
    <submittedName>
        <fullName evidence="3">Amino acid ABC transporter substrate-binding protein (PAAT family)</fullName>
    </submittedName>
</protein>
<reference evidence="3 4" key="1">
    <citation type="submission" date="2019-03" db="EMBL/GenBank/DDBJ databases">
        <title>Genomic Encyclopedia of Type Strains, Phase IV (KMG-IV): sequencing the most valuable type-strain genomes for metagenomic binning, comparative biology and taxonomic classification.</title>
        <authorList>
            <person name="Goeker M."/>
        </authorList>
    </citation>
    <scope>NUCLEOTIDE SEQUENCE [LARGE SCALE GENOMIC DNA]</scope>
    <source>
        <strain evidence="3 4">DSM 25903</strain>
    </source>
</reference>
<organism evidence="3 4">
    <name type="scientific">Enterovirga rhinocerotis</name>
    <dbReference type="NCBI Taxonomy" id="1339210"/>
    <lineage>
        <taxon>Bacteria</taxon>
        <taxon>Pseudomonadati</taxon>
        <taxon>Pseudomonadota</taxon>
        <taxon>Alphaproteobacteria</taxon>
        <taxon>Hyphomicrobiales</taxon>
        <taxon>Methylobacteriaceae</taxon>
        <taxon>Enterovirga</taxon>
    </lineage>
</organism>
<evidence type="ECO:0000259" key="2">
    <source>
        <dbReference type="SMART" id="SM00062"/>
    </source>
</evidence>
<proteinExistence type="predicted"/>
<dbReference type="Proteomes" id="UP000295122">
    <property type="component" value="Unassembled WGS sequence"/>
</dbReference>
<evidence type="ECO:0000313" key="3">
    <source>
        <dbReference type="EMBL" id="TDR90009.1"/>
    </source>
</evidence>
<name>A0A4V3DXV9_9HYPH</name>
<evidence type="ECO:0000256" key="1">
    <source>
        <dbReference type="ARBA" id="ARBA00022729"/>
    </source>
</evidence>
<gene>
    <name evidence="3" type="ORF">EV668_2847</name>
</gene>
<sequence>MEDVREDLRDASASRARRAGGLTRRALVAGLGWACGASAVQASPPDVRRELAPTGRLRAAINFGNAMLARRGPSEEPTGLSIDLARELANRLDLPLELVPFDTAGRVTAAAGLGLWDLAFLAIDPVRASEISFTAAYVMVEGTYVVAEGANYRAVGDLDQLGAQIAVGRGSPWDLHLTRQLKLASLRRAATPDDAIKLFVEQKLDAVAGVKQPLSVFVKENAGFRLIEGRFMAIEQAVCLPKSRPGAYRYVFDFVEEMKASGFVAEALARYKQSEAVLAPPASIP</sequence>
<dbReference type="AlphaFoldDB" id="A0A4V3DXV9"/>
<dbReference type="OrthoDB" id="6955767at2"/>
<dbReference type="Pfam" id="PF00497">
    <property type="entry name" value="SBP_bac_3"/>
    <property type="match status" value="1"/>
</dbReference>
<comment type="caution">
    <text evidence="3">The sequence shown here is derived from an EMBL/GenBank/DDBJ whole genome shotgun (WGS) entry which is preliminary data.</text>
</comment>
<keyword evidence="1" id="KW-0732">Signal</keyword>
<dbReference type="SMART" id="SM00062">
    <property type="entry name" value="PBPb"/>
    <property type="match status" value="1"/>
</dbReference>
<dbReference type="Gene3D" id="3.40.190.10">
    <property type="entry name" value="Periplasmic binding protein-like II"/>
    <property type="match status" value="2"/>
</dbReference>
<dbReference type="PANTHER" id="PTHR35936:SF17">
    <property type="entry name" value="ARGININE-BINDING EXTRACELLULAR PROTEIN ARTP"/>
    <property type="match status" value="1"/>
</dbReference>
<accession>A0A4V3DXV9</accession>
<feature type="domain" description="Solute-binding protein family 3/N-terminal" evidence="2">
    <location>
        <begin position="56"/>
        <end position="275"/>
    </location>
</feature>
<dbReference type="PANTHER" id="PTHR35936">
    <property type="entry name" value="MEMBRANE-BOUND LYTIC MUREIN TRANSGLYCOSYLASE F"/>
    <property type="match status" value="1"/>
</dbReference>
<dbReference type="EMBL" id="SNZR01000013">
    <property type="protein sequence ID" value="TDR90009.1"/>
    <property type="molecule type" value="Genomic_DNA"/>
</dbReference>
<dbReference type="InterPro" id="IPR001638">
    <property type="entry name" value="Solute-binding_3/MltF_N"/>
</dbReference>
<dbReference type="SUPFAM" id="SSF53850">
    <property type="entry name" value="Periplasmic binding protein-like II"/>
    <property type="match status" value="1"/>
</dbReference>